<protein>
    <submittedName>
        <fullName evidence="1">Carboxypeptidase-like regulatory domain-containing protein</fullName>
    </submittedName>
</protein>
<sequence>MKKAFSLLKLFVAFAILQLACKKENSFENGKPGSGGISIDLGKKIKTSIVGFVTDESGKPVNGANASAGGVNTTTDEFGYFSIEASVPEVAGVVKITKTGYFNGIRTFVPTNKAESFVRIQLLTNTKTGSFNAPDGGTVTTTDNLTLTFPANAIVTEATGAAYTGTVNVAAKWLNPSDRKTLALTMPGDLRALNQSGNMQGLESFGMAAVELRGAAGEKLQIAKEKVVDMTFPIPASMQANAPETIDFWSFDEEKGLWIYETVATKNGNTYVGKASHFSYWNCDVPYDLVKLKVKIVNNKQLPLSNIATRISVTSNENRYAYGYTDSLGICTGYVPKNASLKFEILSSCNDVIYSENVTTTSQDIDLGTKVITKNDNIATIKGSALNCSNTPLQNGIIHFILNGNRYRAEVKNGTFSKSIIICSNTNLNMDYIVVDLDNNMQSNTASAVLVSGENDLGTVNTCAVSAAEFINYTINGVDYNIAASDSINAALRTDVTSINASKNNTYFNFNFDGGTTIGSNHNLKYINTNQPIQFGTDVINPAVPVTITEYGAPLTGFIAGSFSGTIKNPNNQTITVNCTFRIRRN</sequence>
<name>A0ABT4UFC0_9BACT</name>
<dbReference type="EMBL" id="JAQGEF010000001">
    <property type="protein sequence ID" value="MDA3613289.1"/>
    <property type="molecule type" value="Genomic_DNA"/>
</dbReference>
<comment type="caution">
    <text evidence="1">The sequence shown here is derived from an EMBL/GenBank/DDBJ whole genome shotgun (WGS) entry which is preliminary data.</text>
</comment>
<dbReference type="Proteomes" id="UP001210231">
    <property type="component" value="Unassembled WGS sequence"/>
</dbReference>
<gene>
    <name evidence="1" type="ORF">O3P16_00605</name>
</gene>
<reference evidence="1 2" key="1">
    <citation type="submission" date="2022-12" db="EMBL/GenBank/DDBJ databases">
        <title>Chitinophagaceae gen. sp. nov., a new member of the family Chitinophagaceae, isolated from soil in a chemical factory.</title>
        <authorList>
            <person name="Ke Z."/>
        </authorList>
    </citation>
    <scope>NUCLEOTIDE SEQUENCE [LARGE SCALE GENOMIC DNA]</scope>
    <source>
        <strain evidence="1 2">LY-5</strain>
    </source>
</reference>
<evidence type="ECO:0000313" key="1">
    <source>
        <dbReference type="EMBL" id="MDA3613289.1"/>
    </source>
</evidence>
<proteinExistence type="predicted"/>
<evidence type="ECO:0000313" key="2">
    <source>
        <dbReference type="Proteomes" id="UP001210231"/>
    </source>
</evidence>
<accession>A0ABT4UFC0</accession>
<keyword evidence="2" id="KW-1185">Reference proteome</keyword>
<dbReference type="SUPFAM" id="SSF49464">
    <property type="entry name" value="Carboxypeptidase regulatory domain-like"/>
    <property type="match status" value="1"/>
</dbReference>
<dbReference type="InterPro" id="IPR008969">
    <property type="entry name" value="CarboxyPept-like_regulatory"/>
</dbReference>
<dbReference type="Gene3D" id="2.60.40.1120">
    <property type="entry name" value="Carboxypeptidase-like, regulatory domain"/>
    <property type="match status" value="1"/>
</dbReference>
<dbReference type="RefSeq" id="WP_407029621.1">
    <property type="nucleotide sequence ID" value="NZ_JAQGEF010000001.1"/>
</dbReference>
<organism evidence="1 2">
    <name type="scientific">Polluticaenibacter yanchengensis</name>
    <dbReference type="NCBI Taxonomy" id="3014562"/>
    <lineage>
        <taxon>Bacteria</taxon>
        <taxon>Pseudomonadati</taxon>
        <taxon>Bacteroidota</taxon>
        <taxon>Chitinophagia</taxon>
        <taxon>Chitinophagales</taxon>
        <taxon>Chitinophagaceae</taxon>
        <taxon>Polluticaenibacter</taxon>
    </lineage>
</organism>